<dbReference type="HOGENOM" id="CLU_717411_0_0_4"/>
<keyword evidence="5 7" id="KW-0378">Hydrolase</keyword>
<dbReference type="GO" id="GO:0030677">
    <property type="term" value="C:ribonuclease P complex"/>
    <property type="evidence" value="ECO:0007669"/>
    <property type="project" value="TreeGrafter"/>
</dbReference>
<dbReference type="Pfam" id="PF00825">
    <property type="entry name" value="Ribonuclease_P"/>
    <property type="match status" value="1"/>
</dbReference>
<dbReference type="KEGG" id="rme:Rmet_3615"/>
<dbReference type="SUPFAM" id="SSF54211">
    <property type="entry name" value="Ribosomal protein S5 domain 2-like"/>
    <property type="match status" value="1"/>
</dbReference>
<evidence type="ECO:0000256" key="4">
    <source>
        <dbReference type="ARBA" id="ARBA00022759"/>
    </source>
</evidence>
<name>Q1LH89_CUPMC</name>
<evidence type="ECO:0000256" key="2">
    <source>
        <dbReference type="ARBA" id="ARBA00022694"/>
    </source>
</evidence>
<reference evidence="11" key="1">
    <citation type="journal article" date="2010" name="PLoS ONE">
        <title>The complete genome sequence of Cupriavidus metallidurans strain CH34, a master survivalist in harsh and anthropogenic environments.</title>
        <authorList>
            <person name="Janssen P.J."/>
            <person name="Van Houdt R."/>
            <person name="Moors H."/>
            <person name="Monsieurs P."/>
            <person name="Morin N."/>
            <person name="Michaux A."/>
            <person name="Benotmane M.A."/>
            <person name="Leys N."/>
            <person name="Vallaeys T."/>
            <person name="Lapidus A."/>
            <person name="Monchy S."/>
            <person name="Medigue C."/>
            <person name="Taghavi S."/>
            <person name="McCorkle S."/>
            <person name="Dunn J."/>
            <person name="van der Lelie D."/>
            <person name="Mergeay M."/>
        </authorList>
    </citation>
    <scope>NUCLEOTIDE SEQUENCE [LARGE SCALE GENOMIC DNA]</scope>
    <source>
        <strain evidence="11">ATCC 43123 / DSM 2839 / NBRC 102507 / CH34</strain>
    </source>
</reference>
<dbReference type="eggNOG" id="COG0594">
    <property type="taxonomic scope" value="Bacteria"/>
</dbReference>
<feature type="region of interest" description="Disordered" evidence="9">
    <location>
        <begin position="163"/>
        <end position="193"/>
    </location>
</feature>
<comment type="similarity">
    <text evidence="7">Belongs to the RnpA family.</text>
</comment>
<organism evidence="10 11">
    <name type="scientific">Cupriavidus metallidurans (strain ATCC 43123 / DSM 2839 / NBRC 102507 / CH34)</name>
    <name type="common">Ralstonia metallidurans</name>
    <dbReference type="NCBI Taxonomy" id="266264"/>
    <lineage>
        <taxon>Bacteria</taxon>
        <taxon>Pseudomonadati</taxon>
        <taxon>Pseudomonadota</taxon>
        <taxon>Betaproteobacteria</taxon>
        <taxon>Burkholderiales</taxon>
        <taxon>Burkholderiaceae</taxon>
        <taxon>Cupriavidus</taxon>
    </lineage>
</organism>
<evidence type="ECO:0000256" key="5">
    <source>
        <dbReference type="ARBA" id="ARBA00022801"/>
    </source>
</evidence>
<dbReference type="PROSITE" id="PS00648">
    <property type="entry name" value="RIBONUCLEASE_P"/>
    <property type="match status" value="1"/>
</dbReference>
<dbReference type="GO" id="GO:0001682">
    <property type="term" value="P:tRNA 5'-leader removal"/>
    <property type="evidence" value="ECO:0007669"/>
    <property type="project" value="UniProtKB-UniRule"/>
</dbReference>
<evidence type="ECO:0000256" key="3">
    <source>
        <dbReference type="ARBA" id="ARBA00022722"/>
    </source>
</evidence>
<feature type="region of interest" description="Disordered" evidence="9">
    <location>
        <begin position="207"/>
        <end position="228"/>
    </location>
</feature>
<gene>
    <name evidence="7" type="primary">rnpA</name>
    <name evidence="10" type="ordered locus">Rmet_3615</name>
</gene>
<comment type="catalytic activity">
    <reaction evidence="7">
        <text>Endonucleolytic cleavage of RNA, removing 5'-extranucleotides from tRNA precursor.</text>
        <dbReference type="EC" id="3.1.26.5"/>
    </reaction>
</comment>
<comment type="subunit">
    <text evidence="7">Consists of a catalytic RNA component (M1 or rnpB) and a protein subunit.</text>
</comment>
<dbReference type="InterPro" id="IPR020568">
    <property type="entry name" value="Ribosomal_Su5_D2-typ_SF"/>
</dbReference>
<evidence type="ECO:0000256" key="9">
    <source>
        <dbReference type="SAM" id="MobiDB-lite"/>
    </source>
</evidence>
<dbReference type="Gene3D" id="3.30.230.10">
    <property type="match status" value="1"/>
</dbReference>
<keyword evidence="11" id="KW-1185">Reference proteome</keyword>
<feature type="region of interest" description="Disordered" evidence="9">
    <location>
        <begin position="89"/>
        <end position="115"/>
    </location>
</feature>
<feature type="compositionally biased region" description="Polar residues" evidence="9">
    <location>
        <begin position="103"/>
        <end position="112"/>
    </location>
</feature>
<dbReference type="InterPro" id="IPR000100">
    <property type="entry name" value="RNase_P"/>
</dbReference>
<dbReference type="NCBIfam" id="TIGR00188">
    <property type="entry name" value="rnpA"/>
    <property type="match status" value="1"/>
</dbReference>
<feature type="region of interest" description="Disordered" evidence="9">
    <location>
        <begin position="366"/>
        <end position="385"/>
    </location>
</feature>
<evidence type="ECO:0000313" key="10">
    <source>
        <dbReference type="EMBL" id="ABF10487.1"/>
    </source>
</evidence>
<dbReference type="Proteomes" id="UP000002429">
    <property type="component" value="Chromosome"/>
</dbReference>
<dbReference type="InterPro" id="IPR020539">
    <property type="entry name" value="RNase_P_CS"/>
</dbReference>
<feature type="compositionally biased region" description="Basic and acidic residues" evidence="9">
    <location>
        <begin position="163"/>
        <end position="177"/>
    </location>
</feature>
<accession>Q1LH89</accession>
<evidence type="ECO:0000313" key="11">
    <source>
        <dbReference type="Proteomes" id="UP000002429"/>
    </source>
</evidence>
<dbReference type="AlphaFoldDB" id="Q1LH89"/>
<evidence type="ECO:0000256" key="8">
    <source>
        <dbReference type="NCBIfam" id="TIGR00188"/>
    </source>
</evidence>
<dbReference type="EMBL" id="CP000352">
    <property type="protein sequence ID" value="ABF10487.1"/>
    <property type="molecule type" value="Genomic_DNA"/>
</dbReference>
<evidence type="ECO:0000256" key="6">
    <source>
        <dbReference type="ARBA" id="ARBA00022884"/>
    </source>
</evidence>
<dbReference type="GO" id="GO:0042781">
    <property type="term" value="F:3'-tRNA processing endoribonuclease activity"/>
    <property type="evidence" value="ECO:0007669"/>
    <property type="project" value="TreeGrafter"/>
</dbReference>
<keyword evidence="4 7" id="KW-0255">Endonuclease</keyword>
<evidence type="ECO:0000256" key="7">
    <source>
        <dbReference type="HAMAP-Rule" id="MF_00227"/>
    </source>
</evidence>
<keyword evidence="6 7" id="KW-0694">RNA-binding</keyword>
<dbReference type="PANTHER" id="PTHR33992">
    <property type="entry name" value="RIBONUCLEASE P PROTEIN COMPONENT"/>
    <property type="match status" value="1"/>
</dbReference>
<dbReference type="PANTHER" id="PTHR33992:SF1">
    <property type="entry name" value="RIBONUCLEASE P PROTEIN COMPONENT"/>
    <property type="match status" value="1"/>
</dbReference>
<proteinExistence type="inferred from homology"/>
<dbReference type="InterPro" id="IPR014721">
    <property type="entry name" value="Ribsml_uS5_D2-typ_fold_subgr"/>
</dbReference>
<dbReference type="HAMAP" id="MF_00227">
    <property type="entry name" value="RNase_P"/>
    <property type="match status" value="1"/>
</dbReference>
<evidence type="ECO:0000256" key="1">
    <source>
        <dbReference type="ARBA" id="ARBA00002663"/>
    </source>
</evidence>
<dbReference type="GO" id="GO:0000049">
    <property type="term" value="F:tRNA binding"/>
    <property type="evidence" value="ECO:0007669"/>
    <property type="project" value="UniProtKB-UniRule"/>
</dbReference>
<dbReference type="GO" id="GO:0004526">
    <property type="term" value="F:ribonuclease P activity"/>
    <property type="evidence" value="ECO:0007669"/>
    <property type="project" value="UniProtKB-UniRule"/>
</dbReference>
<feature type="compositionally biased region" description="Low complexity" evidence="9">
    <location>
        <begin position="371"/>
        <end position="385"/>
    </location>
</feature>
<keyword evidence="2 7" id="KW-0819">tRNA processing</keyword>
<dbReference type="EC" id="3.1.26.5" evidence="7 8"/>
<comment type="function">
    <text evidence="1 7">RNaseP catalyzes the removal of the 5'-leader sequence from pre-tRNA to produce the mature 5'-terminus. It can also cleave other RNA substrates such as 4.5S RNA. The protein component plays an auxiliary but essential role in vivo by binding to the 5'-leader sequence and broadening the substrate specificity of the ribozyme.</text>
</comment>
<keyword evidence="3 7" id="KW-0540">Nuclease</keyword>
<sequence>MTGNTHRVTHCDLWTMAHHVGVTDSPPPPASTIGRLDRLNEYRLNGGFCDAAGDHVCASPGLARTVRVNHVRHQASGLIPAGASSNVAMPAAAGSKTEPESSARPQLSQSLHRGTAPCEPYAAAKAPRQIAGARKARINQRVQHETYLSTFRYPPQAYPWFPRAHEDPWRPCRDQRTPRQGPQAPGDLSAGRPARAVNVGLRDSRCLDESLPGQAPRTQDGREHCPSKPSLPLALPSVSNHAFPKAARLTKTDEFSSVFALRPRRRTTHFVLYVRANGQAQARLGIVVGKKFAPRAAERNLVKRMVRELFRSRQAQFAGRDILLRLQAKFPRAEFSSRVAIRKACHAEISGLLDVAAKPLPVAPAVPTAPPTASADVPTTPEAPA</sequence>
<protein>
    <recommendedName>
        <fullName evidence="7 8">Ribonuclease P protein component</fullName>
        <shortName evidence="7">RNase P protein</shortName>
        <shortName evidence="7">RNaseP protein</shortName>
        <ecNumber evidence="7 8">3.1.26.5</ecNumber>
    </recommendedName>
    <alternativeName>
        <fullName evidence="7">Protein C5</fullName>
    </alternativeName>
</protein>
<dbReference type="STRING" id="266264.Rmet_3615"/>